<sequence>MAPEPPPLLTMDGIVKSFPGVRALDGVDLDVRTGEVHCLLGQNGAGKSTLIKVLSGAHQPDRGEIRWRGRRVALSSPSAAMRLGIATIYQELDLVESLTVAENVFLGHEPTLARILVRRGRAHSAAARLLARLGHPEIAPDRPVARLSAAQRQIVSMARALSHDVRLIVMDEPSAALDPDEVGNLSQVIAGLTAGGVAVVYISHRLEEIRRIGDRVTVLKDGRAVARGLPAKQTPTHDIVAMMTGRTVERLFPGRGGPGRGGHGRGGHGRGGHGPAAS</sequence>
<evidence type="ECO:0000256" key="5">
    <source>
        <dbReference type="SAM" id="MobiDB-lite"/>
    </source>
</evidence>
<keyword evidence="8" id="KW-1185">Reference proteome</keyword>
<keyword evidence="4 7" id="KW-0067">ATP-binding</keyword>
<feature type="non-terminal residue" evidence="7">
    <location>
        <position position="278"/>
    </location>
</feature>
<keyword evidence="3" id="KW-0547">Nucleotide-binding</keyword>
<feature type="compositionally biased region" description="Basic residues" evidence="5">
    <location>
        <begin position="262"/>
        <end position="271"/>
    </location>
</feature>
<evidence type="ECO:0000256" key="1">
    <source>
        <dbReference type="ARBA" id="ARBA00022448"/>
    </source>
</evidence>
<keyword evidence="1" id="KW-0813">Transport</keyword>
<dbReference type="SUPFAM" id="SSF52540">
    <property type="entry name" value="P-loop containing nucleoside triphosphate hydrolases"/>
    <property type="match status" value="1"/>
</dbReference>
<keyword evidence="2" id="KW-0677">Repeat</keyword>
<dbReference type="GO" id="GO:0005524">
    <property type="term" value="F:ATP binding"/>
    <property type="evidence" value="ECO:0007669"/>
    <property type="project" value="UniProtKB-KW"/>
</dbReference>
<feature type="domain" description="ABC transporter" evidence="6">
    <location>
        <begin position="9"/>
        <end position="246"/>
    </location>
</feature>
<gene>
    <name evidence="7" type="ORF">QCN29_35335</name>
</gene>
<dbReference type="PANTHER" id="PTHR43790">
    <property type="entry name" value="CARBOHYDRATE TRANSPORT ATP-BINDING PROTEIN MG119-RELATED"/>
    <property type="match status" value="1"/>
</dbReference>
<dbReference type="EMBL" id="JARWBG010000092">
    <property type="protein sequence ID" value="MDH2393936.1"/>
    <property type="molecule type" value="Genomic_DNA"/>
</dbReference>
<evidence type="ECO:0000256" key="3">
    <source>
        <dbReference type="ARBA" id="ARBA00022741"/>
    </source>
</evidence>
<comment type="caution">
    <text evidence="7">The sequence shown here is derived from an EMBL/GenBank/DDBJ whole genome shotgun (WGS) entry which is preliminary data.</text>
</comment>
<protein>
    <submittedName>
        <fullName evidence="7">ATP-binding cassette domain-containing protein</fullName>
    </submittedName>
</protein>
<evidence type="ECO:0000256" key="2">
    <source>
        <dbReference type="ARBA" id="ARBA00022737"/>
    </source>
</evidence>
<dbReference type="InterPro" id="IPR027417">
    <property type="entry name" value="P-loop_NTPase"/>
</dbReference>
<dbReference type="Proteomes" id="UP001223144">
    <property type="component" value="Unassembled WGS sequence"/>
</dbReference>
<dbReference type="PANTHER" id="PTHR43790:SF9">
    <property type="entry name" value="GALACTOFURANOSE TRANSPORTER ATP-BINDING PROTEIN YTFR"/>
    <property type="match status" value="1"/>
</dbReference>
<evidence type="ECO:0000313" key="7">
    <source>
        <dbReference type="EMBL" id="MDH2393936.1"/>
    </source>
</evidence>
<organism evidence="7 8">
    <name type="scientific">Streptomyces chengmaiensis</name>
    <dbReference type="NCBI Taxonomy" id="3040919"/>
    <lineage>
        <taxon>Bacteria</taxon>
        <taxon>Bacillati</taxon>
        <taxon>Actinomycetota</taxon>
        <taxon>Actinomycetes</taxon>
        <taxon>Kitasatosporales</taxon>
        <taxon>Streptomycetaceae</taxon>
        <taxon>Streptomyces</taxon>
    </lineage>
</organism>
<dbReference type="InterPro" id="IPR050107">
    <property type="entry name" value="ABC_carbohydrate_import_ATPase"/>
</dbReference>
<dbReference type="RefSeq" id="WP_279933314.1">
    <property type="nucleotide sequence ID" value="NZ_JARWBG010000092.1"/>
</dbReference>
<dbReference type="SMART" id="SM00382">
    <property type="entry name" value="AAA"/>
    <property type="match status" value="1"/>
</dbReference>
<name>A0ABT6HYZ1_9ACTN</name>
<dbReference type="InterPro" id="IPR003439">
    <property type="entry name" value="ABC_transporter-like_ATP-bd"/>
</dbReference>
<dbReference type="CDD" id="cd03216">
    <property type="entry name" value="ABC_Carb_Monos_I"/>
    <property type="match status" value="1"/>
</dbReference>
<dbReference type="Pfam" id="PF00005">
    <property type="entry name" value="ABC_tran"/>
    <property type="match status" value="1"/>
</dbReference>
<feature type="region of interest" description="Disordered" evidence="5">
    <location>
        <begin position="250"/>
        <end position="278"/>
    </location>
</feature>
<evidence type="ECO:0000256" key="4">
    <source>
        <dbReference type="ARBA" id="ARBA00022840"/>
    </source>
</evidence>
<dbReference type="PROSITE" id="PS50893">
    <property type="entry name" value="ABC_TRANSPORTER_2"/>
    <property type="match status" value="1"/>
</dbReference>
<accession>A0ABT6HYZ1</accession>
<dbReference type="Gene3D" id="3.40.50.300">
    <property type="entry name" value="P-loop containing nucleotide triphosphate hydrolases"/>
    <property type="match status" value="1"/>
</dbReference>
<dbReference type="InterPro" id="IPR003593">
    <property type="entry name" value="AAA+_ATPase"/>
</dbReference>
<evidence type="ECO:0000313" key="8">
    <source>
        <dbReference type="Proteomes" id="UP001223144"/>
    </source>
</evidence>
<evidence type="ECO:0000259" key="6">
    <source>
        <dbReference type="PROSITE" id="PS50893"/>
    </source>
</evidence>
<reference evidence="7 8" key="1">
    <citation type="submission" date="2023-04" db="EMBL/GenBank/DDBJ databases">
        <title>Streptomyces chengmaiensis sp. nov. isolated from the stem of mangrove plant in Hainan.</title>
        <authorList>
            <person name="Huang X."/>
            <person name="Zhou S."/>
            <person name="Chu X."/>
            <person name="Xie Y."/>
            <person name="Lin Y."/>
        </authorList>
    </citation>
    <scope>NUCLEOTIDE SEQUENCE [LARGE SCALE GENOMIC DNA]</scope>
    <source>
        <strain evidence="7 8">HNM0663</strain>
    </source>
</reference>
<proteinExistence type="predicted"/>